<accession>A0ABQ6YYF7</accession>
<keyword evidence="2" id="KW-0732">Signal</keyword>
<comment type="caution">
    <text evidence="3">The sequence shown here is derived from an EMBL/GenBank/DDBJ whole genome shotgun (WGS) entry which is preliminary data.</text>
</comment>
<keyword evidence="1" id="KW-1133">Transmembrane helix</keyword>
<dbReference type="Proteomes" id="UP000782705">
    <property type="component" value="Unassembled WGS sequence"/>
</dbReference>
<organism evidence="3 4">
    <name type="scientific">Candidatus Enterococcus willemsii</name>
    <dbReference type="NCBI Taxonomy" id="1857215"/>
    <lineage>
        <taxon>Bacteria</taxon>
        <taxon>Bacillati</taxon>
        <taxon>Bacillota</taxon>
        <taxon>Bacilli</taxon>
        <taxon>Lactobacillales</taxon>
        <taxon>Enterococcaceae</taxon>
        <taxon>Enterococcus</taxon>
    </lineage>
</organism>
<keyword evidence="4" id="KW-1185">Reference proteome</keyword>
<name>A0ABQ6YYF7_9ENTE</name>
<proteinExistence type="predicted"/>
<keyword evidence="1" id="KW-0812">Transmembrane</keyword>
<keyword evidence="1" id="KW-0472">Membrane</keyword>
<reference evidence="3 4" key="1">
    <citation type="submission" date="2016-06" db="EMBL/GenBank/DDBJ databases">
        <title>Four novel species of enterococci isolated from chicken manure.</title>
        <authorList>
            <person name="Van Tyne D."/>
        </authorList>
    </citation>
    <scope>NUCLEOTIDE SEQUENCE [LARGE SCALE GENOMIC DNA]</scope>
    <source>
        <strain evidence="3 4">CU12B</strain>
    </source>
</reference>
<sequence>MKNYLKIIITLFLVSFVMVNTNSFAMEQHYESNGQTSFYGNYEYPQGSEKDLNSSSNYSSTGQKVLPRTGDFVSPIYSNIGIICLITSMYLIFIGKRSVNDEKRNIFVI</sequence>
<feature type="chain" id="PRO_5047441363" description="Gram-positive cocci surface proteins LPxTG domain-containing protein" evidence="2">
    <location>
        <begin position="26"/>
        <end position="109"/>
    </location>
</feature>
<feature type="transmembrane region" description="Helical" evidence="1">
    <location>
        <begin position="76"/>
        <end position="94"/>
    </location>
</feature>
<feature type="signal peptide" evidence="2">
    <location>
        <begin position="1"/>
        <end position="25"/>
    </location>
</feature>
<evidence type="ECO:0000256" key="1">
    <source>
        <dbReference type="SAM" id="Phobius"/>
    </source>
</evidence>
<gene>
    <name evidence="3" type="ORF">BAU17_13615</name>
</gene>
<evidence type="ECO:0008006" key="5">
    <source>
        <dbReference type="Google" id="ProtNLM"/>
    </source>
</evidence>
<evidence type="ECO:0000313" key="4">
    <source>
        <dbReference type="Proteomes" id="UP000782705"/>
    </source>
</evidence>
<protein>
    <recommendedName>
        <fullName evidence="5">Gram-positive cocci surface proteins LPxTG domain-containing protein</fullName>
    </recommendedName>
</protein>
<evidence type="ECO:0000313" key="3">
    <source>
        <dbReference type="EMBL" id="KAF1303143.1"/>
    </source>
</evidence>
<dbReference type="EMBL" id="MAEL01000043">
    <property type="protein sequence ID" value="KAF1303143.1"/>
    <property type="molecule type" value="Genomic_DNA"/>
</dbReference>
<evidence type="ECO:0000256" key="2">
    <source>
        <dbReference type="SAM" id="SignalP"/>
    </source>
</evidence>